<comment type="caution">
    <text evidence="1">The sequence shown here is derived from an EMBL/GenBank/DDBJ whole genome shotgun (WGS) entry which is preliminary data.</text>
</comment>
<proteinExistence type="predicted"/>
<dbReference type="EMBL" id="JBAWSX010000010">
    <property type="protein sequence ID" value="MEI4802899.1"/>
    <property type="molecule type" value="Genomic_DNA"/>
</dbReference>
<organism evidence="1 2">
    <name type="scientific">Bacillus bruguierae</name>
    <dbReference type="NCBI Taxonomy" id="3127667"/>
    <lineage>
        <taxon>Bacteria</taxon>
        <taxon>Bacillati</taxon>
        <taxon>Bacillota</taxon>
        <taxon>Bacilli</taxon>
        <taxon>Bacillales</taxon>
        <taxon>Bacillaceae</taxon>
        <taxon>Bacillus</taxon>
    </lineage>
</organism>
<dbReference type="RefSeq" id="WP_336473347.1">
    <property type="nucleotide sequence ID" value="NZ_JBAWSX010000010.1"/>
</dbReference>
<protein>
    <submittedName>
        <fullName evidence="1">Uncharacterized protein</fullName>
    </submittedName>
</protein>
<keyword evidence="2" id="KW-1185">Reference proteome</keyword>
<evidence type="ECO:0000313" key="2">
    <source>
        <dbReference type="Proteomes" id="UP001372526"/>
    </source>
</evidence>
<gene>
    <name evidence="1" type="ORF">WAZ07_16585</name>
</gene>
<accession>A0ABU8FJN2</accession>
<dbReference type="Proteomes" id="UP001372526">
    <property type="component" value="Unassembled WGS sequence"/>
</dbReference>
<reference evidence="1 2" key="1">
    <citation type="submission" date="2024-01" db="EMBL/GenBank/DDBJ databases">
        <title>Seven novel Bacillus-like species.</title>
        <authorList>
            <person name="Liu G."/>
        </authorList>
    </citation>
    <scope>NUCLEOTIDE SEQUENCE [LARGE SCALE GENOMIC DNA]</scope>
    <source>
        <strain evidence="1 2">FJAT-51639</strain>
    </source>
</reference>
<sequence length="56" mass="6706">MTLTQSTINQFITMLETIYYASHPKIDEIKYNSDMKMYELTCENYNDVLTKVIYEL</sequence>
<name>A0ABU8FJN2_9BACI</name>
<evidence type="ECO:0000313" key="1">
    <source>
        <dbReference type="EMBL" id="MEI4802899.1"/>
    </source>
</evidence>